<accession>A0A1H7YAL2</accession>
<organism evidence="2 3">
    <name type="scientific">Syntrophus gentianae</name>
    <dbReference type="NCBI Taxonomy" id="43775"/>
    <lineage>
        <taxon>Bacteria</taxon>
        <taxon>Pseudomonadati</taxon>
        <taxon>Thermodesulfobacteriota</taxon>
        <taxon>Syntrophia</taxon>
        <taxon>Syntrophales</taxon>
        <taxon>Syntrophaceae</taxon>
        <taxon>Syntrophus</taxon>
    </lineage>
</organism>
<feature type="domain" description="AB hydrolase-1" evidence="1">
    <location>
        <begin position="33"/>
        <end position="92"/>
    </location>
</feature>
<gene>
    <name evidence="2" type="ORF">SAMN04489760_11540</name>
</gene>
<dbReference type="AlphaFoldDB" id="A0A1H7YAL2"/>
<name>A0A1H7YAL2_9BACT</name>
<keyword evidence="2" id="KW-0378">Hydrolase</keyword>
<proteinExistence type="predicted"/>
<sequence length="157" mass="17778">MTRIFIHGLESSSQGDKGRYFREHYPDMLITDYFGTLSKRMQTLREQLEGKTELILVGSSFGGLMAAIFACEEEERVRKLILLAPALSLGAFDPYLARRLSIPTAVFHGSEDDVVPPEPVKEIAEKLFLNLSYHRVSDDHSLHGTFSTMDWDSLLEI</sequence>
<dbReference type="InterPro" id="IPR029058">
    <property type="entry name" value="AB_hydrolase_fold"/>
</dbReference>
<dbReference type="Gene3D" id="3.40.50.1820">
    <property type="entry name" value="alpha/beta hydrolase"/>
    <property type="match status" value="1"/>
</dbReference>
<dbReference type="EMBL" id="FOBS01000015">
    <property type="protein sequence ID" value="SEM43222.1"/>
    <property type="molecule type" value="Genomic_DNA"/>
</dbReference>
<reference evidence="2 3" key="1">
    <citation type="submission" date="2016-10" db="EMBL/GenBank/DDBJ databases">
        <authorList>
            <person name="de Groot N.N."/>
        </authorList>
    </citation>
    <scope>NUCLEOTIDE SEQUENCE [LARGE SCALE GENOMIC DNA]</scope>
    <source>
        <strain evidence="2 3">DSM 8423</strain>
    </source>
</reference>
<dbReference type="SUPFAM" id="SSF53474">
    <property type="entry name" value="alpha/beta-Hydrolases"/>
    <property type="match status" value="1"/>
</dbReference>
<dbReference type="OrthoDB" id="8903860at2"/>
<protein>
    <submittedName>
        <fullName evidence="2">Alpha/beta hydrolase family protein</fullName>
    </submittedName>
</protein>
<keyword evidence="3" id="KW-1185">Reference proteome</keyword>
<dbReference type="GO" id="GO:0016787">
    <property type="term" value="F:hydrolase activity"/>
    <property type="evidence" value="ECO:0007669"/>
    <property type="project" value="UniProtKB-KW"/>
</dbReference>
<dbReference type="Proteomes" id="UP000198744">
    <property type="component" value="Unassembled WGS sequence"/>
</dbReference>
<dbReference type="InterPro" id="IPR000073">
    <property type="entry name" value="AB_hydrolase_1"/>
</dbReference>
<evidence type="ECO:0000313" key="2">
    <source>
        <dbReference type="EMBL" id="SEM43222.1"/>
    </source>
</evidence>
<evidence type="ECO:0000259" key="1">
    <source>
        <dbReference type="Pfam" id="PF00561"/>
    </source>
</evidence>
<evidence type="ECO:0000313" key="3">
    <source>
        <dbReference type="Proteomes" id="UP000198744"/>
    </source>
</evidence>
<dbReference type="STRING" id="43775.SAMN04489760_11540"/>
<dbReference type="Pfam" id="PF00561">
    <property type="entry name" value="Abhydrolase_1"/>
    <property type="match status" value="1"/>
</dbReference>
<dbReference type="RefSeq" id="WP_093883713.1">
    <property type="nucleotide sequence ID" value="NZ_FOBS01000015.1"/>
</dbReference>